<reference evidence="2" key="1">
    <citation type="submission" date="2023-03" db="EMBL/GenBank/DDBJ databases">
        <title>Massive genome expansion in bonnet fungi (Mycena s.s.) driven by repeated elements and novel gene families across ecological guilds.</title>
        <authorList>
            <consortium name="Lawrence Berkeley National Laboratory"/>
            <person name="Harder C.B."/>
            <person name="Miyauchi S."/>
            <person name="Viragh M."/>
            <person name="Kuo A."/>
            <person name="Thoen E."/>
            <person name="Andreopoulos B."/>
            <person name="Lu D."/>
            <person name="Skrede I."/>
            <person name="Drula E."/>
            <person name="Henrissat B."/>
            <person name="Morin E."/>
            <person name="Kohler A."/>
            <person name="Barry K."/>
            <person name="LaButti K."/>
            <person name="Morin E."/>
            <person name="Salamov A."/>
            <person name="Lipzen A."/>
            <person name="Mereny Z."/>
            <person name="Hegedus B."/>
            <person name="Baldrian P."/>
            <person name="Stursova M."/>
            <person name="Weitz H."/>
            <person name="Taylor A."/>
            <person name="Grigoriev I.V."/>
            <person name="Nagy L.G."/>
            <person name="Martin F."/>
            <person name="Kauserud H."/>
        </authorList>
    </citation>
    <scope>NUCLEOTIDE SEQUENCE</scope>
    <source>
        <strain evidence="2">CBHHK002</strain>
    </source>
</reference>
<keyword evidence="1" id="KW-0472">Membrane</keyword>
<feature type="transmembrane region" description="Helical" evidence="1">
    <location>
        <begin position="100"/>
        <end position="125"/>
    </location>
</feature>
<dbReference type="PANTHER" id="PTHR34144">
    <property type="entry name" value="CHROMOSOME 8, WHOLE GENOME SHOTGUN SEQUENCE"/>
    <property type="match status" value="1"/>
</dbReference>
<feature type="transmembrane region" description="Helical" evidence="1">
    <location>
        <begin position="40"/>
        <end position="62"/>
    </location>
</feature>
<evidence type="ECO:0000256" key="1">
    <source>
        <dbReference type="SAM" id="Phobius"/>
    </source>
</evidence>
<evidence type="ECO:0000313" key="2">
    <source>
        <dbReference type="EMBL" id="KAJ7364685.1"/>
    </source>
</evidence>
<keyword evidence="3" id="KW-1185">Reference proteome</keyword>
<keyword evidence="1" id="KW-0812">Transmembrane</keyword>
<proteinExistence type="predicted"/>
<keyword evidence="2" id="KW-0808">Transferase</keyword>
<dbReference type="Pfam" id="PF11735">
    <property type="entry name" value="CAP59_mtransfer"/>
    <property type="match status" value="1"/>
</dbReference>
<evidence type="ECO:0000313" key="3">
    <source>
        <dbReference type="Proteomes" id="UP001218218"/>
    </source>
</evidence>
<comment type="caution">
    <text evidence="2">The sequence shown here is derived from an EMBL/GenBank/DDBJ whole genome shotgun (WGS) entry which is preliminary data.</text>
</comment>
<gene>
    <name evidence="2" type="ORF">DFH08DRAFT_766443</name>
</gene>
<accession>A0AAD7APR0</accession>
<feature type="transmembrane region" description="Helical" evidence="1">
    <location>
        <begin position="184"/>
        <end position="204"/>
    </location>
</feature>
<protein>
    <submittedName>
        <fullName evidence="2">Cryptococcal mannosyltransferase 1-domain-containing protein</fullName>
    </submittedName>
</protein>
<dbReference type="PANTHER" id="PTHR34144:SF7">
    <property type="entry name" value="EXPORT PROTEIN (CAP59), PUTATIVE (AFU_ORTHOLOGUE AFUA_7G05020)-RELATED"/>
    <property type="match status" value="1"/>
</dbReference>
<organism evidence="2 3">
    <name type="scientific">Mycena albidolilacea</name>
    <dbReference type="NCBI Taxonomy" id="1033008"/>
    <lineage>
        <taxon>Eukaryota</taxon>
        <taxon>Fungi</taxon>
        <taxon>Dikarya</taxon>
        <taxon>Basidiomycota</taxon>
        <taxon>Agaricomycotina</taxon>
        <taxon>Agaricomycetes</taxon>
        <taxon>Agaricomycetidae</taxon>
        <taxon>Agaricales</taxon>
        <taxon>Marasmiineae</taxon>
        <taxon>Mycenaceae</taxon>
        <taxon>Mycena</taxon>
    </lineage>
</organism>
<dbReference type="AlphaFoldDB" id="A0AAD7APR0"/>
<keyword evidence="1" id="KW-1133">Transmembrane helix</keyword>
<sequence length="570" mass="65331">MRSSYGAHAAHTLQAMAYRAGELIQHARYTMSRRPIPRPLVLIFQLAAWIFLFCARIILRFIHPVVSLTVFYTVWQKCHQFWLSKLGGAWAPAFPVSRTVFVITLAAVPIWGACMAVLMLLWPILLRLSTLVRNRVPRLARQQRYEVLAVDLDDLESPEAPRNGPYRKGRDSGQSIGTKLAQRAGYFITWGTYLSAALFGVYMLRTYELPIDHRFKKTVELANRVPKPEGYGTGEKVFIAAMFYNNGGVLPYWIKEVTKLIYYLGPENVFVSIVESNSWDNTADLLEEFNRMLETMEVKRRILTHDTSIERPPSMDTAPPRIIFLAAVRNLVMEPLVQHGGYTRVLFSNDVFIEAESIVELLDTKGGDYDMACGLDLASWGLYDQWVVRDRLGRIASTLWPYFLEDTGFRAVMVDEPAPVFTCWNGIIAVRADPFLPPALRTGQLSTSPLARPLASTHPAYPQPANLTPALTPPVRFRASAPDECFSSESFLLPYDLRRQFALDKIYANPRVINSYSWDWYVYWKYVTRHWAVKWWIERVENGNGVHLAKMILWDPARVWQWDGGECHPW</sequence>
<name>A0AAD7APR0_9AGAR</name>
<dbReference type="EMBL" id="JARIHO010000003">
    <property type="protein sequence ID" value="KAJ7364685.1"/>
    <property type="molecule type" value="Genomic_DNA"/>
</dbReference>
<dbReference type="GO" id="GO:0016757">
    <property type="term" value="F:glycosyltransferase activity"/>
    <property type="evidence" value="ECO:0007669"/>
    <property type="project" value="UniProtKB-KW"/>
</dbReference>
<keyword evidence="2" id="KW-0328">Glycosyltransferase</keyword>
<dbReference type="InterPro" id="IPR021047">
    <property type="entry name" value="Mannosyltransferase_CMT1"/>
</dbReference>
<dbReference type="Proteomes" id="UP001218218">
    <property type="component" value="Unassembled WGS sequence"/>
</dbReference>